<dbReference type="EnsemblMetazoa" id="BGLB038430-RA">
    <property type="protein sequence ID" value="BGLB038430-PA"/>
    <property type="gene ID" value="BGLB038430"/>
</dbReference>
<dbReference type="AlphaFoldDB" id="A0A2C9M4V1"/>
<dbReference type="Gene3D" id="1.10.10.60">
    <property type="entry name" value="Homeodomain-like"/>
    <property type="match status" value="2"/>
</dbReference>
<evidence type="ECO:0000256" key="1">
    <source>
        <dbReference type="ARBA" id="ARBA00023125"/>
    </source>
</evidence>
<feature type="compositionally biased region" description="Acidic residues" evidence="3">
    <location>
        <begin position="210"/>
        <end position="219"/>
    </location>
</feature>
<dbReference type="Proteomes" id="UP000076420">
    <property type="component" value="Unassembled WGS sequence"/>
</dbReference>
<protein>
    <recommendedName>
        <fullName evidence="4">HTH CENPB-type domain-containing protein</fullName>
    </recommendedName>
</protein>
<dbReference type="InterPro" id="IPR050863">
    <property type="entry name" value="CenT-Element_Derived"/>
</dbReference>
<dbReference type="VEuPathDB" id="VectorBase:BGLB038430"/>
<dbReference type="InterPro" id="IPR007889">
    <property type="entry name" value="HTH_Psq"/>
</dbReference>
<dbReference type="GO" id="GO:0005634">
    <property type="term" value="C:nucleus"/>
    <property type="evidence" value="ECO:0007669"/>
    <property type="project" value="TreeGrafter"/>
</dbReference>
<dbReference type="InterPro" id="IPR009057">
    <property type="entry name" value="Homeodomain-like_sf"/>
</dbReference>
<dbReference type="InterPro" id="IPR006600">
    <property type="entry name" value="HTH_CenpB_DNA-bd_dom"/>
</dbReference>
<evidence type="ECO:0000313" key="5">
    <source>
        <dbReference type="EnsemblMetazoa" id="BGLB038430-PA"/>
    </source>
</evidence>
<evidence type="ECO:0000256" key="2">
    <source>
        <dbReference type="ARBA" id="ARBA00023242"/>
    </source>
</evidence>
<feature type="region of interest" description="Disordered" evidence="3">
    <location>
        <begin position="210"/>
        <end position="238"/>
    </location>
</feature>
<sequence>MAPTKNGVTNSRPTRRLITIKQKKEIIATYEQGARIIDLATRYNMATSTIATILKNKEAIKAARVSSGVKTLSTQRNIYIEEMERLLILWMSERQMSGDVLTQARVCAKARSIFLDLKLSQPIASTEVVVFKASRGWFQNFRKRIGLLSIDRQEESVATYLVDTARVAQEFLELDEDYKSVVHSDHSLSRESFMKQELAIPSESFIKQELEEDPGEEENTYSTDDDHPRSVSDENLHWERKVPTEDIEAMFHHWEEFQTLALRWHPDREEVGRVCNLVEDTCLKPFIENLQKKKIN</sequence>
<dbReference type="EnsemblMetazoa" id="BGLB038430-RB">
    <property type="protein sequence ID" value="BGLB038430-PB"/>
    <property type="gene ID" value="BGLB038430"/>
</dbReference>
<dbReference type="PROSITE" id="PS51253">
    <property type="entry name" value="HTH_CENPB"/>
    <property type="match status" value="1"/>
</dbReference>
<dbReference type="GO" id="GO:0003677">
    <property type="term" value="F:DNA binding"/>
    <property type="evidence" value="ECO:0007669"/>
    <property type="project" value="UniProtKB-KW"/>
</dbReference>
<reference evidence="5" key="1">
    <citation type="submission" date="2020-05" db="UniProtKB">
        <authorList>
            <consortium name="EnsemblMetazoa"/>
        </authorList>
    </citation>
    <scope>IDENTIFICATION</scope>
    <source>
        <strain evidence="5">BB02</strain>
    </source>
</reference>
<dbReference type="KEGG" id="bgt:106062944"/>
<dbReference type="Pfam" id="PF04218">
    <property type="entry name" value="CENP-B_N"/>
    <property type="match status" value="1"/>
</dbReference>
<feature type="domain" description="HTH CENPB-type" evidence="4">
    <location>
        <begin position="71"/>
        <end position="151"/>
    </location>
</feature>
<dbReference type="PANTHER" id="PTHR19303">
    <property type="entry name" value="TRANSPOSON"/>
    <property type="match status" value="1"/>
</dbReference>
<gene>
    <name evidence="5" type="primary">106062944</name>
</gene>
<organism evidence="5 6">
    <name type="scientific">Biomphalaria glabrata</name>
    <name type="common">Bloodfluke planorb</name>
    <name type="synonym">Freshwater snail</name>
    <dbReference type="NCBI Taxonomy" id="6526"/>
    <lineage>
        <taxon>Eukaryota</taxon>
        <taxon>Metazoa</taxon>
        <taxon>Spiralia</taxon>
        <taxon>Lophotrochozoa</taxon>
        <taxon>Mollusca</taxon>
        <taxon>Gastropoda</taxon>
        <taxon>Heterobranchia</taxon>
        <taxon>Euthyneura</taxon>
        <taxon>Panpulmonata</taxon>
        <taxon>Hygrophila</taxon>
        <taxon>Lymnaeoidea</taxon>
        <taxon>Planorbidae</taxon>
        <taxon>Biomphalaria</taxon>
    </lineage>
</organism>
<feature type="compositionally biased region" description="Basic and acidic residues" evidence="3">
    <location>
        <begin position="224"/>
        <end position="238"/>
    </location>
</feature>
<dbReference type="PANTHER" id="PTHR19303:SF27">
    <property type="entry name" value="HTH CENPB-TYPE DOMAIN-CONTAINING PROTEIN"/>
    <property type="match status" value="1"/>
</dbReference>
<dbReference type="Pfam" id="PF03221">
    <property type="entry name" value="HTH_Tnp_Tc5"/>
    <property type="match status" value="1"/>
</dbReference>
<keyword evidence="2" id="KW-0539">Nucleus</keyword>
<keyword evidence="1" id="KW-0238">DNA-binding</keyword>
<evidence type="ECO:0000256" key="3">
    <source>
        <dbReference type="SAM" id="MobiDB-lite"/>
    </source>
</evidence>
<evidence type="ECO:0000259" key="4">
    <source>
        <dbReference type="PROSITE" id="PS51253"/>
    </source>
</evidence>
<dbReference type="OrthoDB" id="6152797at2759"/>
<name>A0A2C9M4V1_BIOGL</name>
<dbReference type="SUPFAM" id="SSF46689">
    <property type="entry name" value="Homeodomain-like"/>
    <property type="match status" value="2"/>
</dbReference>
<evidence type="ECO:0000313" key="6">
    <source>
        <dbReference type="Proteomes" id="UP000076420"/>
    </source>
</evidence>
<proteinExistence type="predicted"/>
<accession>A0A2C9M4V1</accession>